<dbReference type="InterPro" id="IPR013324">
    <property type="entry name" value="RNA_pol_sigma_r3/r4-like"/>
</dbReference>
<dbReference type="PANTHER" id="PTHR30603:SF47">
    <property type="entry name" value="RNA POLYMERASE SIGMA FACTOR SIGD, CHLOROPLASTIC"/>
    <property type="match status" value="1"/>
</dbReference>
<gene>
    <name evidence="3" type="ORF">COU00_01525</name>
</gene>
<dbReference type="AlphaFoldDB" id="A0A2M6WMK3"/>
<dbReference type="EMBL" id="PFAS01000022">
    <property type="protein sequence ID" value="PIT93964.1"/>
    <property type="molecule type" value="Genomic_DNA"/>
</dbReference>
<evidence type="ECO:0000313" key="4">
    <source>
        <dbReference type="Proteomes" id="UP000229335"/>
    </source>
</evidence>
<dbReference type="InterPro" id="IPR000943">
    <property type="entry name" value="RNA_pol_sigma70"/>
</dbReference>
<protein>
    <recommendedName>
        <fullName evidence="2">HTH HARE-type domain-containing protein</fullName>
    </recommendedName>
</protein>
<dbReference type="InterPro" id="IPR007630">
    <property type="entry name" value="RNA_pol_sigma70_r4"/>
</dbReference>
<dbReference type="Pfam" id="PF04545">
    <property type="entry name" value="Sigma70_r4"/>
    <property type="match status" value="1"/>
</dbReference>
<dbReference type="PROSITE" id="PS51913">
    <property type="entry name" value="HTH_HARE"/>
    <property type="match status" value="1"/>
</dbReference>
<evidence type="ECO:0000313" key="3">
    <source>
        <dbReference type="EMBL" id="PIT93964.1"/>
    </source>
</evidence>
<dbReference type="PANTHER" id="PTHR30603">
    <property type="entry name" value="RNA POLYMERASE SIGMA FACTOR RPO"/>
    <property type="match status" value="1"/>
</dbReference>
<dbReference type="PRINTS" id="PR00046">
    <property type="entry name" value="SIGMA70FCT"/>
</dbReference>
<sequence>MIDKYFFMDNMDNKSILDTILDNEVKEEASILDSQVILDNLFSILRDKEREVIQSRFGLSNEKKITLEAIGNSYNLTRERIRQIENSAVNKIKKHEEFDKYVANLRHVINSLLEEHGGIMEHQYLIDNLSYLSLLANSNQKASREVLKNHYSFILAKLLADEFDYVKENGHYNDLWKLKFAAVDHLQETLEYLINKLEELKTVLRTEEIIKLIKESEVYGKYEDRLQASNNFDISNIIKSQYFEENSEIVNEHKALYSLLRASKHLHQNKFGHWGIKNWPEITPKTINHKIYLVIKNQSKPMHFREIADKINELNFDRKKANPATVHNELILDDKYILIGRGIYALKEWGYETGTVGDVVAQVLKEAGRPLLKEEIMEKVLQKRLVKKATINLTLIDKSRFIKENGNYRLV</sequence>
<dbReference type="Proteomes" id="UP000229335">
    <property type="component" value="Unassembled WGS sequence"/>
</dbReference>
<evidence type="ECO:0000259" key="2">
    <source>
        <dbReference type="PROSITE" id="PS51913"/>
    </source>
</evidence>
<dbReference type="InterPro" id="IPR036388">
    <property type="entry name" value="WH-like_DNA-bd_sf"/>
</dbReference>
<proteinExistence type="predicted"/>
<dbReference type="InterPro" id="IPR050239">
    <property type="entry name" value="Sigma-70_RNA_pol_init_factors"/>
</dbReference>
<dbReference type="InterPro" id="IPR007759">
    <property type="entry name" value="Asxl_HARE-HTH"/>
</dbReference>
<name>A0A2M6WMK3_9BACT</name>
<reference evidence="4" key="1">
    <citation type="submission" date="2017-09" db="EMBL/GenBank/DDBJ databases">
        <title>Depth-based differentiation of microbial function through sediment-hosted aquifers and enrichment of novel symbionts in the deep terrestrial subsurface.</title>
        <authorList>
            <person name="Probst A.J."/>
            <person name="Ladd B."/>
            <person name="Jarett J.K."/>
            <person name="Geller-Mcgrath D.E."/>
            <person name="Sieber C.M.K."/>
            <person name="Emerson J.B."/>
            <person name="Anantharaman K."/>
            <person name="Thomas B.C."/>
            <person name="Malmstrom R."/>
            <person name="Stieglmeier M."/>
            <person name="Klingl A."/>
            <person name="Woyke T."/>
            <person name="Ryan C.M."/>
            <person name="Banfield J.F."/>
        </authorList>
    </citation>
    <scope>NUCLEOTIDE SEQUENCE [LARGE SCALE GENOMIC DNA]</scope>
</reference>
<organism evidence="3 4">
    <name type="scientific">Candidatus Falkowbacteria bacterium CG10_big_fil_rev_8_21_14_0_10_43_11</name>
    <dbReference type="NCBI Taxonomy" id="1974568"/>
    <lineage>
        <taxon>Bacteria</taxon>
        <taxon>Candidatus Falkowiibacteriota</taxon>
    </lineage>
</organism>
<evidence type="ECO:0000256" key="1">
    <source>
        <dbReference type="ARBA" id="ARBA00023163"/>
    </source>
</evidence>
<feature type="domain" description="HTH HARE-type" evidence="2">
    <location>
        <begin position="285"/>
        <end position="349"/>
    </location>
</feature>
<dbReference type="SUPFAM" id="SSF88659">
    <property type="entry name" value="Sigma3 and sigma4 domains of RNA polymerase sigma factors"/>
    <property type="match status" value="1"/>
</dbReference>
<dbReference type="Gene3D" id="1.10.10.10">
    <property type="entry name" value="Winged helix-like DNA-binding domain superfamily/Winged helix DNA-binding domain"/>
    <property type="match status" value="1"/>
</dbReference>
<dbReference type="GO" id="GO:0006352">
    <property type="term" value="P:DNA-templated transcription initiation"/>
    <property type="evidence" value="ECO:0007669"/>
    <property type="project" value="InterPro"/>
</dbReference>
<dbReference type="GO" id="GO:0003700">
    <property type="term" value="F:DNA-binding transcription factor activity"/>
    <property type="evidence" value="ECO:0007669"/>
    <property type="project" value="InterPro"/>
</dbReference>
<comment type="caution">
    <text evidence="3">The sequence shown here is derived from an EMBL/GenBank/DDBJ whole genome shotgun (WGS) entry which is preliminary data.</text>
</comment>
<dbReference type="Gene3D" id="1.10.10.1250">
    <property type="entry name" value="RNA polymerase, subunit delta, N-terminal domain"/>
    <property type="match status" value="1"/>
</dbReference>
<dbReference type="InterPro" id="IPR038087">
    <property type="entry name" value="RNAP_delta_N_dom_sf"/>
</dbReference>
<accession>A0A2M6WMK3</accession>
<keyword evidence="1" id="KW-0804">Transcription</keyword>